<comment type="similarity">
    <text evidence="1">Belongs to the non-flavoprotein flavin reductase family.</text>
</comment>
<dbReference type="SUPFAM" id="SSF50475">
    <property type="entry name" value="FMN-binding split barrel"/>
    <property type="match status" value="1"/>
</dbReference>
<evidence type="ECO:0000256" key="1">
    <source>
        <dbReference type="ARBA" id="ARBA00008898"/>
    </source>
</evidence>
<proteinExistence type="inferred from homology"/>
<accession>A0ABU8XPV9</accession>
<dbReference type="InterPro" id="IPR050268">
    <property type="entry name" value="NADH-dep_flavin_reductase"/>
</dbReference>
<keyword evidence="5" id="KW-1185">Reference proteome</keyword>
<dbReference type="EC" id="1.-.-.-" evidence="4"/>
<dbReference type="InterPro" id="IPR012349">
    <property type="entry name" value="Split_barrel_FMN-bd"/>
</dbReference>
<keyword evidence="2 4" id="KW-0560">Oxidoreductase</keyword>
<gene>
    <name evidence="4" type="ORF">U1T56_08830</name>
</gene>
<dbReference type="SMART" id="SM00903">
    <property type="entry name" value="Flavin_Reduct"/>
    <property type="match status" value="1"/>
</dbReference>
<dbReference type="PANTHER" id="PTHR30466:SF11">
    <property type="entry name" value="FLAVIN-DEPENDENT MONOOXYGENASE, REDUCTASE SUBUNIT HSAB"/>
    <property type="match status" value="1"/>
</dbReference>
<dbReference type="PANTHER" id="PTHR30466">
    <property type="entry name" value="FLAVIN REDUCTASE"/>
    <property type="match status" value="1"/>
</dbReference>
<reference evidence="4 5" key="1">
    <citation type="submission" date="2024-01" db="EMBL/GenBank/DDBJ databases">
        <title>Multi-omics insights into the function and evolution of sodium benzoate biodegradation pathways in Benzoatithermus flavus gen. nov., sp. nov. from hot spring.</title>
        <authorList>
            <person name="Hu C.-J."/>
            <person name="Li W.-J."/>
        </authorList>
    </citation>
    <scope>NUCLEOTIDE SEQUENCE [LARGE SCALE GENOMIC DNA]</scope>
    <source>
        <strain evidence="4 5">SYSU G07066</strain>
    </source>
</reference>
<sequence>MIVQEPYDEDHREEPPAPRLDPRALRACLGCFATGVTIVTALGARGQLLGVTANSFNAVSLDPPLVLFSLDRRAYSLWDFLSTGHFAVNVLAAEQADLSARFARAREDKWSGVSWSVWDHGCPILDGCHASFECSIAYTHAGGDHVIFVGQVRRMAMDPEKAPLLYYRGRYRSLAPLGPG</sequence>
<dbReference type="RefSeq" id="WP_418159103.1">
    <property type="nucleotide sequence ID" value="NZ_JBBLZC010000007.1"/>
</dbReference>
<dbReference type="Proteomes" id="UP001375743">
    <property type="component" value="Unassembled WGS sequence"/>
</dbReference>
<dbReference type="Gene3D" id="2.30.110.10">
    <property type="entry name" value="Electron Transport, Fmn-binding Protein, Chain A"/>
    <property type="match status" value="1"/>
</dbReference>
<comment type="caution">
    <text evidence="4">The sequence shown here is derived from an EMBL/GenBank/DDBJ whole genome shotgun (WGS) entry which is preliminary data.</text>
</comment>
<dbReference type="GO" id="GO:0016491">
    <property type="term" value="F:oxidoreductase activity"/>
    <property type="evidence" value="ECO:0007669"/>
    <property type="project" value="UniProtKB-KW"/>
</dbReference>
<dbReference type="EMBL" id="JBBLZC010000007">
    <property type="protein sequence ID" value="MEK0083256.1"/>
    <property type="molecule type" value="Genomic_DNA"/>
</dbReference>
<dbReference type="Pfam" id="PF01613">
    <property type="entry name" value="Flavin_Reduct"/>
    <property type="match status" value="1"/>
</dbReference>
<protein>
    <submittedName>
        <fullName evidence="4">Flavin reductase family protein</fullName>
        <ecNumber evidence="4">1.-.-.-</ecNumber>
    </submittedName>
</protein>
<organism evidence="4 5">
    <name type="scientific">Benzoatithermus flavus</name>
    <dbReference type="NCBI Taxonomy" id="3108223"/>
    <lineage>
        <taxon>Bacteria</taxon>
        <taxon>Pseudomonadati</taxon>
        <taxon>Pseudomonadota</taxon>
        <taxon>Alphaproteobacteria</taxon>
        <taxon>Geminicoccales</taxon>
        <taxon>Geminicoccaceae</taxon>
        <taxon>Benzoatithermus</taxon>
    </lineage>
</organism>
<dbReference type="InterPro" id="IPR002563">
    <property type="entry name" value="Flavin_Rdtase-like_dom"/>
</dbReference>
<evidence type="ECO:0000313" key="5">
    <source>
        <dbReference type="Proteomes" id="UP001375743"/>
    </source>
</evidence>
<evidence type="ECO:0000259" key="3">
    <source>
        <dbReference type="SMART" id="SM00903"/>
    </source>
</evidence>
<feature type="domain" description="Flavin reductase like" evidence="3">
    <location>
        <begin position="29"/>
        <end position="173"/>
    </location>
</feature>
<name>A0ABU8XPV9_9PROT</name>
<evidence type="ECO:0000256" key="2">
    <source>
        <dbReference type="ARBA" id="ARBA00023002"/>
    </source>
</evidence>
<evidence type="ECO:0000313" key="4">
    <source>
        <dbReference type="EMBL" id="MEK0083256.1"/>
    </source>
</evidence>